<accession>A0A8T8XD24</accession>
<dbReference type="OrthoDB" id="10481414at2759"/>
<name>A0A8T8XD24_ASPJA</name>
<dbReference type="AlphaFoldDB" id="A0A8T8XD24"/>
<gene>
    <name evidence="1" type="ORF">BO86DRAFT_395623</name>
</gene>
<proteinExistence type="predicted"/>
<evidence type="ECO:0000313" key="1">
    <source>
        <dbReference type="EMBL" id="RAH86176.1"/>
    </source>
</evidence>
<dbReference type="EMBL" id="KZ824773">
    <property type="protein sequence ID" value="RAH86176.1"/>
    <property type="molecule type" value="Genomic_DNA"/>
</dbReference>
<protein>
    <submittedName>
        <fullName evidence="1">Uncharacterized protein</fullName>
    </submittedName>
</protein>
<reference evidence="1 2" key="1">
    <citation type="submission" date="2018-02" db="EMBL/GenBank/DDBJ databases">
        <title>The genomes of Aspergillus section Nigri reveals drivers in fungal speciation.</title>
        <authorList>
            <consortium name="DOE Joint Genome Institute"/>
            <person name="Vesth T.C."/>
            <person name="Nybo J."/>
            <person name="Theobald S."/>
            <person name="Brandl J."/>
            <person name="Frisvad J.C."/>
            <person name="Nielsen K.F."/>
            <person name="Lyhne E.K."/>
            <person name="Kogle M.E."/>
            <person name="Kuo A."/>
            <person name="Riley R."/>
            <person name="Clum A."/>
            <person name="Nolan M."/>
            <person name="Lipzen A."/>
            <person name="Salamov A."/>
            <person name="Henrissat B."/>
            <person name="Wiebenga A."/>
            <person name="De vries R.P."/>
            <person name="Grigoriev I.V."/>
            <person name="Mortensen U.H."/>
            <person name="Andersen M.R."/>
            <person name="Baker S.E."/>
        </authorList>
    </citation>
    <scope>NUCLEOTIDE SEQUENCE [LARGE SCALE GENOMIC DNA]</scope>
    <source>
        <strain evidence="1 2">CBS 114.51</strain>
    </source>
</reference>
<evidence type="ECO:0000313" key="2">
    <source>
        <dbReference type="Proteomes" id="UP000249497"/>
    </source>
</evidence>
<dbReference type="Proteomes" id="UP000249497">
    <property type="component" value="Unassembled WGS sequence"/>
</dbReference>
<sequence>MFPASHRYVIAARPLDLTGSLWSDQPLVRKSPREVVIETLGECVPVADSKQIKVYRSGSSIAAAILVVIAATLLESVDLGNNLETKEGMEAALRGLAKVWGKEAEVGGPQTSLLEVLDATE</sequence>
<keyword evidence="2" id="KW-1185">Reference proteome</keyword>
<organism evidence="1 2">
    <name type="scientific">Aspergillus japonicus CBS 114.51</name>
    <dbReference type="NCBI Taxonomy" id="1448312"/>
    <lineage>
        <taxon>Eukaryota</taxon>
        <taxon>Fungi</taxon>
        <taxon>Dikarya</taxon>
        <taxon>Ascomycota</taxon>
        <taxon>Pezizomycotina</taxon>
        <taxon>Eurotiomycetes</taxon>
        <taxon>Eurotiomycetidae</taxon>
        <taxon>Eurotiales</taxon>
        <taxon>Aspergillaceae</taxon>
        <taxon>Aspergillus</taxon>
        <taxon>Aspergillus subgen. Circumdati</taxon>
    </lineage>
</organism>
<dbReference type="GeneID" id="37177028"/>
<dbReference type="RefSeq" id="XP_025532070.1">
    <property type="nucleotide sequence ID" value="XM_025673336.1"/>
</dbReference>